<evidence type="ECO:0000313" key="1">
    <source>
        <dbReference type="EMBL" id="KAI5672360.1"/>
    </source>
</evidence>
<sequence>MRKPRGPFNLNLVVWKGTLGTLGGGWNKRNMSMQWVDTMKIMDIKHILKVISIRKLDKRLKVLGIPTWMKDMGVGIHTNKKLGTTKRKPINLKRA</sequence>
<reference evidence="2" key="1">
    <citation type="journal article" date="2023" name="Nat. Plants">
        <title>Single-cell RNA sequencing provides a high-resolution roadmap for understanding the multicellular compartmentation of specialized metabolism.</title>
        <authorList>
            <person name="Sun S."/>
            <person name="Shen X."/>
            <person name="Li Y."/>
            <person name="Li Y."/>
            <person name="Wang S."/>
            <person name="Li R."/>
            <person name="Zhang H."/>
            <person name="Shen G."/>
            <person name="Guo B."/>
            <person name="Wei J."/>
            <person name="Xu J."/>
            <person name="St-Pierre B."/>
            <person name="Chen S."/>
            <person name="Sun C."/>
        </authorList>
    </citation>
    <scope>NUCLEOTIDE SEQUENCE [LARGE SCALE GENOMIC DNA]</scope>
</reference>
<organism evidence="1 2">
    <name type="scientific">Catharanthus roseus</name>
    <name type="common">Madagascar periwinkle</name>
    <name type="synonym">Vinca rosea</name>
    <dbReference type="NCBI Taxonomy" id="4058"/>
    <lineage>
        <taxon>Eukaryota</taxon>
        <taxon>Viridiplantae</taxon>
        <taxon>Streptophyta</taxon>
        <taxon>Embryophyta</taxon>
        <taxon>Tracheophyta</taxon>
        <taxon>Spermatophyta</taxon>
        <taxon>Magnoliopsida</taxon>
        <taxon>eudicotyledons</taxon>
        <taxon>Gunneridae</taxon>
        <taxon>Pentapetalae</taxon>
        <taxon>asterids</taxon>
        <taxon>lamiids</taxon>
        <taxon>Gentianales</taxon>
        <taxon>Apocynaceae</taxon>
        <taxon>Rauvolfioideae</taxon>
        <taxon>Vinceae</taxon>
        <taxon>Catharanthinae</taxon>
        <taxon>Catharanthus</taxon>
    </lineage>
</organism>
<dbReference type="Proteomes" id="UP001060085">
    <property type="component" value="Linkage Group LG03"/>
</dbReference>
<comment type="caution">
    <text evidence="1">The sequence shown here is derived from an EMBL/GenBank/DDBJ whole genome shotgun (WGS) entry which is preliminary data.</text>
</comment>
<evidence type="ECO:0000313" key="2">
    <source>
        <dbReference type="Proteomes" id="UP001060085"/>
    </source>
</evidence>
<accession>A0ACC0BIA8</accession>
<name>A0ACC0BIA8_CATRO</name>
<gene>
    <name evidence="1" type="ORF">M9H77_12724</name>
</gene>
<dbReference type="EMBL" id="CM044703">
    <property type="protein sequence ID" value="KAI5672360.1"/>
    <property type="molecule type" value="Genomic_DNA"/>
</dbReference>
<proteinExistence type="predicted"/>
<protein>
    <submittedName>
        <fullName evidence="1">Uncharacterized protein</fullName>
    </submittedName>
</protein>
<keyword evidence="2" id="KW-1185">Reference proteome</keyword>